<accession>A0ABW1ELU9</accession>
<organism evidence="1 2">
    <name type="scientific">Acidicapsa dinghuensis</name>
    <dbReference type="NCBI Taxonomy" id="2218256"/>
    <lineage>
        <taxon>Bacteria</taxon>
        <taxon>Pseudomonadati</taxon>
        <taxon>Acidobacteriota</taxon>
        <taxon>Terriglobia</taxon>
        <taxon>Terriglobales</taxon>
        <taxon>Acidobacteriaceae</taxon>
        <taxon>Acidicapsa</taxon>
    </lineage>
</organism>
<dbReference type="InterPro" id="IPR023983">
    <property type="entry name" value="DNA_S_mod_dnd_assoc_4"/>
</dbReference>
<dbReference type="RefSeq" id="WP_263332120.1">
    <property type="nucleotide sequence ID" value="NZ_JAGSYH010000001.1"/>
</dbReference>
<proteinExistence type="predicted"/>
<dbReference type="EMBL" id="JBHSPH010000010">
    <property type="protein sequence ID" value="MFC5865020.1"/>
    <property type="molecule type" value="Genomic_DNA"/>
</dbReference>
<comment type="caution">
    <text evidence="1">The sequence shown here is derived from an EMBL/GenBank/DDBJ whole genome shotgun (WGS) entry which is preliminary data.</text>
</comment>
<evidence type="ECO:0000313" key="2">
    <source>
        <dbReference type="Proteomes" id="UP001596091"/>
    </source>
</evidence>
<dbReference type="NCBIfam" id="TIGR04062">
    <property type="entry name" value="dnd_assoc_4"/>
    <property type="match status" value="1"/>
</dbReference>
<reference evidence="2" key="1">
    <citation type="journal article" date="2019" name="Int. J. Syst. Evol. Microbiol.">
        <title>The Global Catalogue of Microorganisms (GCM) 10K type strain sequencing project: providing services to taxonomists for standard genome sequencing and annotation.</title>
        <authorList>
            <consortium name="The Broad Institute Genomics Platform"/>
            <consortium name="The Broad Institute Genome Sequencing Center for Infectious Disease"/>
            <person name="Wu L."/>
            <person name="Ma J."/>
        </authorList>
    </citation>
    <scope>NUCLEOTIDE SEQUENCE [LARGE SCALE GENOMIC DNA]</scope>
    <source>
        <strain evidence="2">JCM 4087</strain>
    </source>
</reference>
<protein>
    <submittedName>
        <fullName evidence="1">DNA phosphorothioation-associated protein 4</fullName>
    </submittedName>
</protein>
<gene>
    <name evidence="1" type="ORF">ACFPT7_22115</name>
</gene>
<name>A0ABW1ELU9_9BACT</name>
<sequence length="156" mass="17064">MIDDRRLRPAERYEKTLDAITSGHPFDTKQAAMMFAAALGRSLPKREELGKAGEGVRWQVFERSQDAAFVYALGLSENKAIDVLSSDKEEELVQIFEEYVAAGLQHIQEHYLDRPGDILDNILLLLADARHADTAAVPGLEGLSTADLSLLGGLGA</sequence>
<dbReference type="Proteomes" id="UP001596091">
    <property type="component" value="Unassembled WGS sequence"/>
</dbReference>
<evidence type="ECO:0000313" key="1">
    <source>
        <dbReference type="EMBL" id="MFC5865020.1"/>
    </source>
</evidence>
<keyword evidence="2" id="KW-1185">Reference proteome</keyword>